<evidence type="ECO:0000313" key="4">
    <source>
        <dbReference type="Proteomes" id="UP001239626"/>
    </source>
</evidence>
<protein>
    <submittedName>
        <fullName evidence="3">Uncharacterized protein YndB with AHSA1/START domain</fullName>
    </submittedName>
</protein>
<comment type="similarity">
    <text evidence="1">Belongs to the AHA1 family.</text>
</comment>
<gene>
    <name evidence="3" type="ORF">J2X26_000299</name>
</gene>
<dbReference type="Proteomes" id="UP001239626">
    <property type="component" value="Unassembled WGS sequence"/>
</dbReference>
<evidence type="ECO:0000259" key="2">
    <source>
        <dbReference type="Pfam" id="PF08327"/>
    </source>
</evidence>
<feature type="domain" description="Activator of Hsp90 ATPase homologue 1/2-like C-terminal" evidence="2">
    <location>
        <begin position="22"/>
        <end position="153"/>
    </location>
</feature>
<evidence type="ECO:0000256" key="1">
    <source>
        <dbReference type="ARBA" id="ARBA00006817"/>
    </source>
</evidence>
<comment type="caution">
    <text evidence="3">The sequence shown here is derived from an EMBL/GenBank/DDBJ whole genome shotgun (WGS) entry which is preliminary data.</text>
</comment>
<dbReference type="RefSeq" id="WP_307489206.1">
    <property type="nucleotide sequence ID" value="NZ_JAUSVB010000001.1"/>
</dbReference>
<dbReference type="SUPFAM" id="SSF55961">
    <property type="entry name" value="Bet v1-like"/>
    <property type="match status" value="1"/>
</dbReference>
<dbReference type="EMBL" id="JAUSVB010000001">
    <property type="protein sequence ID" value="MDQ0372002.1"/>
    <property type="molecule type" value="Genomic_DNA"/>
</dbReference>
<dbReference type="Pfam" id="PF08327">
    <property type="entry name" value="AHSA1"/>
    <property type="match status" value="1"/>
</dbReference>
<proteinExistence type="inferred from homology"/>
<dbReference type="Gene3D" id="3.30.530.20">
    <property type="match status" value="1"/>
</dbReference>
<reference evidence="3 4" key="1">
    <citation type="submission" date="2023-07" db="EMBL/GenBank/DDBJ databases">
        <title>Sorghum-associated microbial communities from plants grown in Nebraska, USA.</title>
        <authorList>
            <person name="Schachtman D."/>
        </authorList>
    </citation>
    <scope>NUCLEOTIDE SEQUENCE [LARGE SCALE GENOMIC DNA]</scope>
    <source>
        <strain evidence="3 4">BE332</strain>
    </source>
</reference>
<dbReference type="InterPro" id="IPR023393">
    <property type="entry name" value="START-like_dom_sf"/>
</dbReference>
<accession>A0ABU0E9Y6</accession>
<evidence type="ECO:0000313" key="3">
    <source>
        <dbReference type="EMBL" id="MDQ0372002.1"/>
    </source>
</evidence>
<name>A0ABU0E9Y6_9CELL</name>
<dbReference type="InterPro" id="IPR013538">
    <property type="entry name" value="ASHA1/2-like_C"/>
</dbReference>
<organism evidence="3 4">
    <name type="scientific">Cellulomonas humilata</name>
    <dbReference type="NCBI Taxonomy" id="144055"/>
    <lineage>
        <taxon>Bacteria</taxon>
        <taxon>Bacillati</taxon>
        <taxon>Actinomycetota</taxon>
        <taxon>Actinomycetes</taxon>
        <taxon>Micrococcales</taxon>
        <taxon>Cellulomonadaceae</taxon>
        <taxon>Cellulomonas</taxon>
    </lineage>
</organism>
<keyword evidence="4" id="KW-1185">Reference proteome</keyword>
<sequence length="155" mass="17106">MPTETSTTVTHATFVVERTFDADLARVWDAFAVPEQHAQWFGSDPGFTPTEEHEDFRVGGQAVQDGQWHGGPTSRYVATYTDIVERSRIVATYDMWVGGEHLSTSLNSTVFEAVEGGTRLTYTEQSVFLDGKEDGSQREAGFQGIFDVLATYLAG</sequence>